<accession>A0A482VUM9</accession>
<keyword evidence="2" id="KW-1185">Reference proteome</keyword>
<proteinExistence type="predicted"/>
<evidence type="ECO:0000313" key="1">
    <source>
        <dbReference type="EMBL" id="RZC36575.1"/>
    </source>
</evidence>
<organism evidence="1 2">
    <name type="scientific">Asbolus verrucosus</name>
    <name type="common">Desert ironclad beetle</name>
    <dbReference type="NCBI Taxonomy" id="1661398"/>
    <lineage>
        <taxon>Eukaryota</taxon>
        <taxon>Metazoa</taxon>
        <taxon>Ecdysozoa</taxon>
        <taxon>Arthropoda</taxon>
        <taxon>Hexapoda</taxon>
        <taxon>Insecta</taxon>
        <taxon>Pterygota</taxon>
        <taxon>Neoptera</taxon>
        <taxon>Endopterygota</taxon>
        <taxon>Coleoptera</taxon>
        <taxon>Polyphaga</taxon>
        <taxon>Cucujiformia</taxon>
        <taxon>Tenebrionidae</taxon>
        <taxon>Pimeliinae</taxon>
        <taxon>Asbolus</taxon>
    </lineage>
</organism>
<name>A0A482VUM9_ASBVE</name>
<protein>
    <submittedName>
        <fullName evidence="1">Uncharacterized protein</fullName>
    </submittedName>
</protein>
<dbReference type="OrthoDB" id="10040454at2759"/>
<dbReference type="Proteomes" id="UP000292052">
    <property type="component" value="Unassembled WGS sequence"/>
</dbReference>
<sequence>IMVFTDHQKRSMPEMYFRNGQKINDAFEDFHEEFPNVAVYYDMFNRALRHLMDLYRVTGSVARQAGIGRPRVRNGATVEAVRAVIEDQPCTSIRHLHQQVNLSYSTCQHILKENLHLHPYRLQALHEILPNDLPQRQAFCQ</sequence>
<dbReference type="PANTHER" id="PTHR47326">
    <property type="entry name" value="TRANSPOSABLE ELEMENT TC3 TRANSPOSASE-LIKE PROTEIN"/>
    <property type="match status" value="1"/>
</dbReference>
<gene>
    <name evidence="1" type="ORF">BDFB_014706</name>
</gene>
<dbReference type="EMBL" id="QDEB01060656">
    <property type="protein sequence ID" value="RZC36575.1"/>
    <property type="molecule type" value="Genomic_DNA"/>
</dbReference>
<feature type="non-terminal residue" evidence="1">
    <location>
        <position position="1"/>
    </location>
</feature>
<dbReference type="PANTHER" id="PTHR47326:SF1">
    <property type="entry name" value="HTH PSQ-TYPE DOMAIN-CONTAINING PROTEIN"/>
    <property type="match status" value="1"/>
</dbReference>
<reference evidence="1 2" key="1">
    <citation type="submission" date="2017-03" db="EMBL/GenBank/DDBJ databases">
        <title>Genome of the blue death feigning beetle - Asbolus verrucosus.</title>
        <authorList>
            <person name="Rider S.D."/>
        </authorList>
    </citation>
    <scope>NUCLEOTIDE SEQUENCE [LARGE SCALE GENOMIC DNA]</scope>
    <source>
        <strain evidence="1">Butters</strain>
        <tissue evidence="1">Head and leg muscle</tissue>
    </source>
</reference>
<comment type="caution">
    <text evidence="1">The sequence shown here is derived from an EMBL/GenBank/DDBJ whole genome shotgun (WGS) entry which is preliminary data.</text>
</comment>
<dbReference type="AlphaFoldDB" id="A0A482VUM9"/>
<evidence type="ECO:0000313" key="2">
    <source>
        <dbReference type="Proteomes" id="UP000292052"/>
    </source>
</evidence>